<gene>
    <name evidence="2" type="ORF">SAC06_08845</name>
</gene>
<reference evidence="2" key="1">
    <citation type="submission" date="2023-11" db="EMBL/GenBank/DDBJ databases">
        <title>Scrofimicrobium hongkongense sp. nov., isolated from a patient with peritonitis.</title>
        <authorList>
            <person name="Lao H.Y."/>
            <person name="Wong A.Y.P."/>
            <person name="Ng T.L."/>
            <person name="Wong R.Y.L."/>
            <person name="Yau M.C.Y."/>
            <person name="Lam J.Y.W."/>
            <person name="Siu G.K.H."/>
        </authorList>
    </citation>
    <scope>NUCLEOTIDE SEQUENCE</scope>
    <source>
        <strain evidence="2">R131</strain>
    </source>
</reference>
<name>A0AAU7V7E6_9ACTO</name>
<dbReference type="InterPro" id="IPR029058">
    <property type="entry name" value="AB_hydrolase_fold"/>
</dbReference>
<dbReference type="InterPro" id="IPR050471">
    <property type="entry name" value="AB_hydrolase"/>
</dbReference>
<accession>A0AAU7V7E6</accession>
<evidence type="ECO:0000313" key="2">
    <source>
        <dbReference type="EMBL" id="XBW07742.1"/>
    </source>
</evidence>
<dbReference type="RefSeq" id="WP_350257944.1">
    <property type="nucleotide sequence ID" value="NZ_CP138335.1"/>
</dbReference>
<dbReference type="Pfam" id="PF00561">
    <property type="entry name" value="Abhydrolase_1"/>
    <property type="match status" value="1"/>
</dbReference>
<dbReference type="PANTHER" id="PTHR43433:SF10">
    <property type="entry name" value="AB HYDROLASE-1 DOMAIN-CONTAINING PROTEIN"/>
    <property type="match status" value="1"/>
</dbReference>
<dbReference type="GO" id="GO:0016787">
    <property type="term" value="F:hydrolase activity"/>
    <property type="evidence" value="ECO:0007669"/>
    <property type="project" value="UniProtKB-KW"/>
</dbReference>
<protein>
    <submittedName>
        <fullName evidence="2">Alpha/beta hydrolase</fullName>
    </submittedName>
</protein>
<sequence>MNPPPRRLRLSSGRSLSWVECGCPTGPVLLYFHGAPGSALEALVLDEAARAQGVRVVAPDRPGIAGSDPEPGRTVGDWVPVVEELARALDLTEVTVLAWSGGSPYALACARARPDLVRAVGLVAPLTERENWLTRLERVSARPWLATVRVLTRVSPALIAGAFRLGGGGPRSALLAASLTRALQPGSTGAATDLAVLGRAPQPGPIPQPVTIWAGGRDAYISARQVVSLARRLGQAQVRFIARATHAQLLVDHADEIVAAIRGPNWGLNVN</sequence>
<dbReference type="EMBL" id="CP138335">
    <property type="protein sequence ID" value="XBW07742.1"/>
    <property type="molecule type" value="Genomic_DNA"/>
</dbReference>
<dbReference type="KEGG" id="sapp:SAC06_08845"/>
<keyword evidence="2" id="KW-0378">Hydrolase</keyword>
<dbReference type="InterPro" id="IPR000073">
    <property type="entry name" value="AB_hydrolase_1"/>
</dbReference>
<dbReference type="AlphaFoldDB" id="A0AAU7V7E6"/>
<evidence type="ECO:0000259" key="1">
    <source>
        <dbReference type="Pfam" id="PF00561"/>
    </source>
</evidence>
<organism evidence="2">
    <name type="scientific">Scrofimicrobium appendicitidis</name>
    <dbReference type="NCBI Taxonomy" id="3079930"/>
    <lineage>
        <taxon>Bacteria</taxon>
        <taxon>Bacillati</taxon>
        <taxon>Actinomycetota</taxon>
        <taxon>Actinomycetes</taxon>
        <taxon>Actinomycetales</taxon>
        <taxon>Actinomycetaceae</taxon>
        <taxon>Scrofimicrobium</taxon>
    </lineage>
</organism>
<feature type="domain" description="AB hydrolase-1" evidence="1">
    <location>
        <begin position="27"/>
        <end position="250"/>
    </location>
</feature>
<dbReference type="PANTHER" id="PTHR43433">
    <property type="entry name" value="HYDROLASE, ALPHA/BETA FOLD FAMILY PROTEIN"/>
    <property type="match status" value="1"/>
</dbReference>
<dbReference type="Gene3D" id="3.40.50.1820">
    <property type="entry name" value="alpha/beta hydrolase"/>
    <property type="match status" value="1"/>
</dbReference>
<proteinExistence type="predicted"/>
<dbReference type="SUPFAM" id="SSF53474">
    <property type="entry name" value="alpha/beta-Hydrolases"/>
    <property type="match status" value="1"/>
</dbReference>